<organism evidence="8 9">
    <name type="scientific">Wickerhamomyces mucosus</name>
    <dbReference type="NCBI Taxonomy" id="1378264"/>
    <lineage>
        <taxon>Eukaryota</taxon>
        <taxon>Fungi</taxon>
        <taxon>Dikarya</taxon>
        <taxon>Ascomycota</taxon>
        <taxon>Saccharomycotina</taxon>
        <taxon>Saccharomycetes</taxon>
        <taxon>Phaffomycetales</taxon>
        <taxon>Wickerhamomycetaceae</taxon>
        <taxon>Wickerhamomyces</taxon>
    </lineage>
</organism>
<evidence type="ECO:0000256" key="2">
    <source>
        <dbReference type="ARBA" id="ARBA00009512"/>
    </source>
</evidence>
<dbReference type="OrthoDB" id="10259681at2759"/>
<dbReference type="CDD" id="cd15465">
    <property type="entry name" value="bS6_mito"/>
    <property type="match status" value="1"/>
</dbReference>
<evidence type="ECO:0000256" key="3">
    <source>
        <dbReference type="ARBA" id="ARBA00022980"/>
    </source>
</evidence>
<dbReference type="PANTHER" id="PTHR21011">
    <property type="entry name" value="MITOCHONDRIAL 28S RIBOSOMAL PROTEIN S6"/>
    <property type="match status" value="1"/>
</dbReference>
<keyword evidence="4" id="KW-0496">Mitochondrion</keyword>
<keyword evidence="5" id="KW-0687">Ribonucleoprotein</keyword>
<proteinExistence type="inferred from homology"/>
<dbReference type="GO" id="GO:0005763">
    <property type="term" value="C:mitochondrial small ribosomal subunit"/>
    <property type="evidence" value="ECO:0007669"/>
    <property type="project" value="TreeGrafter"/>
</dbReference>
<gene>
    <name evidence="8" type="ORF">WICMUC_002637</name>
</gene>
<dbReference type="SUPFAM" id="SSF54995">
    <property type="entry name" value="Ribosomal protein S6"/>
    <property type="match status" value="1"/>
</dbReference>
<reference evidence="8" key="1">
    <citation type="journal article" date="2021" name="Open Biol.">
        <title>Shared evolutionary footprints suggest mitochondrial oxidative damage underlies multiple complex I losses in fungi.</title>
        <authorList>
            <person name="Schikora-Tamarit M.A."/>
            <person name="Marcet-Houben M."/>
            <person name="Nosek J."/>
            <person name="Gabaldon T."/>
        </authorList>
    </citation>
    <scope>NUCLEOTIDE SEQUENCE</scope>
    <source>
        <strain evidence="8">CBS6341</strain>
    </source>
</reference>
<dbReference type="GO" id="GO:0003735">
    <property type="term" value="F:structural constituent of ribosome"/>
    <property type="evidence" value="ECO:0007669"/>
    <property type="project" value="InterPro"/>
</dbReference>
<protein>
    <recommendedName>
        <fullName evidence="6">Small ribosomal subunit protein bS6m</fullName>
    </recommendedName>
</protein>
<dbReference type="PANTHER" id="PTHR21011:SF1">
    <property type="entry name" value="SMALL RIBOSOMAL SUBUNIT PROTEIN BS6M"/>
    <property type="match status" value="1"/>
</dbReference>
<dbReference type="InterPro" id="IPR014717">
    <property type="entry name" value="Transl_elong_EF1B/ribsomal_bS6"/>
</dbReference>
<dbReference type="NCBIfam" id="TIGR00166">
    <property type="entry name" value="S6"/>
    <property type="match status" value="1"/>
</dbReference>
<dbReference type="InterPro" id="IPR035980">
    <property type="entry name" value="Ribosomal_bS6_sf"/>
</dbReference>
<comment type="function">
    <text evidence="7">Component of the mitochondrial ribosome (mitoribosome), a dedicated translation machinery responsible for the synthesis of mitochondrial genome-encoded proteins, including at least some of the essential transmembrane subunits of the mitochondrial respiratory chain. The mitoribosomes are attached to the mitochondrial inner membrane and translation products are cotranslationally integrated into the membrane.</text>
</comment>
<keyword evidence="3" id="KW-0689">Ribosomal protein</keyword>
<name>A0A9P8PNT9_9ASCO</name>
<evidence type="ECO:0000313" key="8">
    <source>
        <dbReference type="EMBL" id="KAH3675548.1"/>
    </source>
</evidence>
<dbReference type="AlphaFoldDB" id="A0A9P8PNT9"/>
<evidence type="ECO:0000256" key="6">
    <source>
        <dbReference type="ARBA" id="ARBA00035170"/>
    </source>
</evidence>
<evidence type="ECO:0000256" key="7">
    <source>
        <dbReference type="ARBA" id="ARBA00037226"/>
    </source>
</evidence>
<dbReference type="GO" id="GO:0006412">
    <property type="term" value="P:translation"/>
    <property type="evidence" value="ECO:0007669"/>
    <property type="project" value="InterPro"/>
</dbReference>
<dbReference type="InterPro" id="IPR000529">
    <property type="entry name" value="Ribosomal_bS6"/>
</dbReference>
<evidence type="ECO:0000256" key="5">
    <source>
        <dbReference type="ARBA" id="ARBA00023274"/>
    </source>
</evidence>
<evidence type="ECO:0000256" key="1">
    <source>
        <dbReference type="ARBA" id="ARBA00004173"/>
    </source>
</evidence>
<accession>A0A9P8PNT9</accession>
<dbReference type="Gene3D" id="3.30.70.60">
    <property type="match status" value="1"/>
</dbReference>
<sequence length="115" mass="13034">MLYELVAISRVTKYGSHALEAKEVSSTIGKLILNNRGIIRNIKSLGLTTLPKIITKDQERHFRGHKFLMLFDSSSSVQNEILRTLKNDPRVIRSLITKVESKNLVVENSIDRSIS</sequence>
<comment type="caution">
    <text evidence="8">The sequence shown here is derived from an EMBL/GenBank/DDBJ whole genome shotgun (WGS) entry which is preliminary data.</text>
</comment>
<dbReference type="Pfam" id="PF01250">
    <property type="entry name" value="Ribosomal_S6"/>
    <property type="match status" value="1"/>
</dbReference>
<reference evidence="8" key="2">
    <citation type="submission" date="2021-01" db="EMBL/GenBank/DDBJ databases">
        <authorList>
            <person name="Schikora-Tamarit M.A."/>
        </authorList>
    </citation>
    <scope>NUCLEOTIDE SEQUENCE</scope>
    <source>
        <strain evidence="8">CBS6341</strain>
    </source>
</reference>
<keyword evidence="9" id="KW-1185">Reference proteome</keyword>
<evidence type="ECO:0000256" key="4">
    <source>
        <dbReference type="ARBA" id="ARBA00023128"/>
    </source>
</evidence>
<dbReference type="FunFam" id="3.30.70.60:FF:000007">
    <property type="entry name" value="37S ribosomal protein Mrp17"/>
    <property type="match status" value="1"/>
</dbReference>
<dbReference type="Proteomes" id="UP000769528">
    <property type="component" value="Unassembled WGS sequence"/>
</dbReference>
<evidence type="ECO:0000313" key="9">
    <source>
        <dbReference type="Proteomes" id="UP000769528"/>
    </source>
</evidence>
<dbReference type="EMBL" id="JAEUBF010000753">
    <property type="protein sequence ID" value="KAH3675548.1"/>
    <property type="molecule type" value="Genomic_DNA"/>
</dbReference>
<comment type="similarity">
    <text evidence="2">Belongs to the bacterial ribosomal protein bS6 family.</text>
</comment>
<dbReference type="GO" id="GO:0070181">
    <property type="term" value="F:small ribosomal subunit rRNA binding"/>
    <property type="evidence" value="ECO:0007669"/>
    <property type="project" value="TreeGrafter"/>
</dbReference>
<comment type="subcellular location">
    <subcellularLocation>
        <location evidence="1">Mitochondrion</location>
    </subcellularLocation>
</comment>